<dbReference type="Pfam" id="PF00001">
    <property type="entry name" value="7tm_1"/>
    <property type="match status" value="1"/>
</dbReference>
<feature type="region of interest" description="Disordered" evidence="7">
    <location>
        <begin position="222"/>
        <end position="264"/>
    </location>
</feature>
<feature type="transmembrane region" description="Helical" evidence="8">
    <location>
        <begin position="330"/>
        <end position="350"/>
    </location>
</feature>
<evidence type="ECO:0000256" key="7">
    <source>
        <dbReference type="SAM" id="MobiDB-lite"/>
    </source>
</evidence>
<evidence type="ECO:0000256" key="5">
    <source>
        <dbReference type="ARBA" id="ARBA00023136"/>
    </source>
</evidence>
<evidence type="ECO:0000256" key="2">
    <source>
        <dbReference type="ARBA" id="ARBA00022475"/>
    </source>
</evidence>
<organism evidence="10 11">
    <name type="scientific">Aplysia californica</name>
    <name type="common">California sea hare</name>
    <dbReference type="NCBI Taxonomy" id="6500"/>
    <lineage>
        <taxon>Eukaryota</taxon>
        <taxon>Metazoa</taxon>
        <taxon>Spiralia</taxon>
        <taxon>Lophotrochozoa</taxon>
        <taxon>Mollusca</taxon>
        <taxon>Gastropoda</taxon>
        <taxon>Heterobranchia</taxon>
        <taxon>Euthyneura</taxon>
        <taxon>Tectipleura</taxon>
        <taxon>Aplysiida</taxon>
        <taxon>Aplysioidea</taxon>
        <taxon>Aplysiidae</taxon>
        <taxon>Aplysia</taxon>
    </lineage>
</organism>
<dbReference type="PRINTS" id="PR00237">
    <property type="entry name" value="GPCRRHODOPSN"/>
</dbReference>
<evidence type="ECO:0000256" key="3">
    <source>
        <dbReference type="ARBA" id="ARBA00022692"/>
    </source>
</evidence>
<evidence type="ECO:0000313" key="11">
    <source>
        <dbReference type="RefSeq" id="XP_035827090.1"/>
    </source>
</evidence>
<dbReference type="PANTHER" id="PTHR24241">
    <property type="entry name" value="NEUROPEPTIDE RECEPTOR-RELATED G-PROTEIN COUPLED RECEPTOR"/>
    <property type="match status" value="1"/>
</dbReference>
<dbReference type="PROSITE" id="PS50262">
    <property type="entry name" value="G_PROTEIN_RECEP_F1_2"/>
    <property type="match status" value="1"/>
</dbReference>
<proteinExistence type="predicted"/>
<dbReference type="RefSeq" id="XP_035827090.1">
    <property type="nucleotide sequence ID" value="XM_035971197.1"/>
</dbReference>
<keyword evidence="4 8" id="KW-1133">Transmembrane helix</keyword>
<evidence type="ECO:0000256" key="8">
    <source>
        <dbReference type="SAM" id="Phobius"/>
    </source>
</evidence>
<dbReference type="SUPFAM" id="SSF81995">
    <property type="entry name" value="beta-sandwich domain of Sec23/24"/>
    <property type="match status" value="1"/>
</dbReference>
<feature type="compositionally biased region" description="Low complexity" evidence="7">
    <location>
        <begin position="245"/>
        <end position="264"/>
    </location>
</feature>
<evidence type="ECO:0000256" key="6">
    <source>
        <dbReference type="ARBA" id="ARBA00023170"/>
    </source>
</evidence>
<evidence type="ECO:0000256" key="1">
    <source>
        <dbReference type="ARBA" id="ARBA00004651"/>
    </source>
</evidence>
<feature type="compositionally biased region" description="Low complexity" evidence="7">
    <location>
        <begin position="224"/>
        <end position="237"/>
    </location>
</feature>
<dbReference type="SUPFAM" id="SSF81321">
    <property type="entry name" value="Family A G protein-coupled receptor-like"/>
    <property type="match status" value="1"/>
</dbReference>
<feature type="domain" description="G-protein coupled receptors family 1 profile" evidence="9">
    <location>
        <begin position="1"/>
        <end position="387"/>
    </location>
</feature>
<keyword evidence="5 8" id="KW-0472">Membrane</keyword>
<dbReference type="InterPro" id="IPR000276">
    <property type="entry name" value="GPCR_Rhodpsn"/>
</dbReference>
<evidence type="ECO:0000256" key="4">
    <source>
        <dbReference type="ARBA" id="ARBA00022989"/>
    </source>
</evidence>
<dbReference type="GeneID" id="118478173"/>
<protein>
    <submittedName>
        <fullName evidence="11">Uncharacterized protein LOC118478173</fullName>
    </submittedName>
</protein>
<feature type="transmembrane region" description="Helical" evidence="8">
    <location>
        <begin position="370"/>
        <end position="390"/>
    </location>
</feature>
<keyword evidence="3 8" id="KW-0812">Transmembrane</keyword>
<evidence type="ECO:0000259" key="9">
    <source>
        <dbReference type="PROSITE" id="PS50262"/>
    </source>
</evidence>
<accession>A0ABM1VXE7</accession>
<reference evidence="11" key="1">
    <citation type="submission" date="2025-08" db="UniProtKB">
        <authorList>
            <consortium name="RefSeq"/>
        </authorList>
    </citation>
    <scope>IDENTIFICATION</scope>
</reference>
<keyword evidence="2" id="KW-1003">Cell membrane</keyword>
<dbReference type="Gene3D" id="1.20.1070.10">
    <property type="entry name" value="Rhodopsin 7-helix transmembrane proteins"/>
    <property type="match status" value="2"/>
</dbReference>
<sequence>MGSVENTSQAIGPILIWLVAVVYNCPELSMFNLVRIPRVNETDVAYCFPTNPYTNMRDFYTVNFVLWYVVPLSVMTFMYLRISCTLWKASRPGILKNTDNIGLRQLSVRDTAGARQETVLCYDGSVSAVFTRKVPKAPNSRECSGSDGSNGGSGHLTLTDTPRYCRSDNNNHTMVGLPFVAENGEHTRKGVWDGSVQPHNGTFSGTEPESYLAPGRQLLHHQHQYQQHLNKQHQQQHLQHHPRQQTHQQQHQQQKQQQQQQLHHNNIQQHFHKPRRSARRHLACDFTSDVSDVTSSEEYDMLAANGAPSRRRRRQYQMNSERVLASRLRVVRLLVIVLLTFAICVFPYHVKFLIMFWHPQPTSKLDILSPLSFAMLYMNSALNPILYWVFSDSFRTSFKDTCRRTCTSCRNLKKV</sequence>
<gene>
    <name evidence="11" type="primary">LOC118478173</name>
</gene>
<feature type="region of interest" description="Disordered" evidence="7">
    <location>
        <begin position="190"/>
        <end position="210"/>
    </location>
</feature>
<feature type="compositionally biased region" description="Polar residues" evidence="7">
    <location>
        <begin position="197"/>
        <end position="207"/>
    </location>
</feature>
<keyword evidence="10" id="KW-1185">Reference proteome</keyword>
<feature type="transmembrane region" description="Helical" evidence="8">
    <location>
        <begin position="59"/>
        <end position="80"/>
    </location>
</feature>
<evidence type="ECO:0000313" key="10">
    <source>
        <dbReference type="Proteomes" id="UP000694888"/>
    </source>
</evidence>
<name>A0ABM1VXE7_APLCA</name>
<feature type="region of interest" description="Disordered" evidence="7">
    <location>
        <begin position="136"/>
        <end position="155"/>
    </location>
</feature>
<dbReference type="InterPro" id="IPR017452">
    <property type="entry name" value="GPCR_Rhodpsn_7TM"/>
</dbReference>
<dbReference type="PANTHER" id="PTHR24241:SF194">
    <property type="entry name" value="TRISSIN RECEPTOR"/>
    <property type="match status" value="1"/>
</dbReference>
<comment type="subcellular location">
    <subcellularLocation>
        <location evidence="1">Cell membrane</location>
        <topology evidence="1">Multi-pass membrane protein</topology>
    </subcellularLocation>
</comment>
<dbReference type="Proteomes" id="UP000694888">
    <property type="component" value="Unplaced"/>
</dbReference>
<keyword evidence="6" id="KW-0675">Receptor</keyword>